<keyword evidence="1" id="KW-0812">Transmembrane</keyword>
<reference evidence="4" key="1">
    <citation type="journal article" date="2019" name="Int. J. Syst. Evol. Microbiol.">
        <title>The Global Catalogue of Microorganisms (GCM) 10K type strain sequencing project: providing services to taxonomists for standard genome sequencing and annotation.</title>
        <authorList>
            <consortium name="The Broad Institute Genomics Platform"/>
            <consortium name="The Broad Institute Genome Sequencing Center for Infectious Disease"/>
            <person name="Wu L."/>
            <person name="Ma J."/>
        </authorList>
    </citation>
    <scope>NUCLEOTIDE SEQUENCE [LARGE SCALE GENOMIC DNA]</scope>
    <source>
        <strain evidence="4">NBRC 111980</strain>
    </source>
</reference>
<dbReference type="Proteomes" id="UP001156670">
    <property type="component" value="Unassembled WGS sequence"/>
</dbReference>
<dbReference type="InterPro" id="IPR010559">
    <property type="entry name" value="Sig_transdc_His_kin_internal"/>
</dbReference>
<feature type="transmembrane region" description="Helical" evidence="1">
    <location>
        <begin position="105"/>
        <end position="125"/>
    </location>
</feature>
<evidence type="ECO:0000313" key="4">
    <source>
        <dbReference type="Proteomes" id="UP001156670"/>
    </source>
</evidence>
<comment type="caution">
    <text evidence="3">The sequence shown here is derived from an EMBL/GenBank/DDBJ whole genome shotgun (WGS) entry which is preliminary data.</text>
</comment>
<feature type="transmembrane region" description="Helical" evidence="1">
    <location>
        <begin position="137"/>
        <end position="161"/>
    </location>
</feature>
<evidence type="ECO:0000259" key="2">
    <source>
        <dbReference type="Pfam" id="PF06580"/>
    </source>
</evidence>
<keyword evidence="4" id="KW-1185">Reference proteome</keyword>
<organism evidence="3 4">
    <name type="scientific">Dyella acidisoli</name>
    <dbReference type="NCBI Taxonomy" id="1867834"/>
    <lineage>
        <taxon>Bacteria</taxon>
        <taxon>Pseudomonadati</taxon>
        <taxon>Pseudomonadota</taxon>
        <taxon>Gammaproteobacteria</taxon>
        <taxon>Lysobacterales</taxon>
        <taxon>Rhodanobacteraceae</taxon>
        <taxon>Dyella</taxon>
    </lineage>
</organism>
<evidence type="ECO:0000313" key="3">
    <source>
        <dbReference type="EMBL" id="GLQ91956.1"/>
    </source>
</evidence>
<keyword evidence="1" id="KW-1133">Transmembrane helix</keyword>
<dbReference type="EMBL" id="BSOB01000008">
    <property type="protein sequence ID" value="GLQ91956.1"/>
    <property type="molecule type" value="Genomic_DNA"/>
</dbReference>
<dbReference type="PANTHER" id="PTHR34220:SF7">
    <property type="entry name" value="SENSOR HISTIDINE KINASE YPDA"/>
    <property type="match status" value="1"/>
</dbReference>
<dbReference type="Pfam" id="PF06580">
    <property type="entry name" value="His_kinase"/>
    <property type="match status" value="1"/>
</dbReference>
<sequence length="422" mass="46609">MLLLRRIRACVLHTASVEARPIWGQAGPCIVLAIGCKGCRYTGRLHYRDAMTTDRRSDAITPPAFLGVPWSWVGAMWLAFALIDATQTVLVMHAQGMHHPWARLFAFRVVVWSLWMLASPLMLALDHRFPMRRGRLLAPALAHLCLCAPMALAVAAWSLWLEAAMDPYGTDAMPAPLASQWFEGFLESVAPCLIVYATALAIGYGLRARERLIAERAESARLSEQLAKAQLDALRRQLEPHFLFNALNAIAGLVRERRHDDAIGTIAGFGDLLRRVLDDSTGAEVPLREELDFLRVYLDIQKLRFGDRLHVGIDVPDELLTARVPRLILQPLAENAFKHGLSKRAQGGALRVSASGQNGLLTLRVYNDGPAAAAHAAPPRPGIGLSNTVERLRSLYGERCDLRLERREGGTEAIVLVPLEVD</sequence>
<dbReference type="SUPFAM" id="SSF55874">
    <property type="entry name" value="ATPase domain of HSP90 chaperone/DNA topoisomerase II/histidine kinase"/>
    <property type="match status" value="1"/>
</dbReference>
<keyword evidence="1" id="KW-0472">Membrane</keyword>
<dbReference type="Gene3D" id="3.30.565.10">
    <property type="entry name" value="Histidine kinase-like ATPase, C-terminal domain"/>
    <property type="match status" value="1"/>
</dbReference>
<evidence type="ECO:0000256" key="1">
    <source>
        <dbReference type="SAM" id="Phobius"/>
    </source>
</evidence>
<dbReference type="PANTHER" id="PTHR34220">
    <property type="entry name" value="SENSOR HISTIDINE KINASE YPDA"/>
    <property type="match status" value="1"/>
</dbReference>
<name>A0ABQ5XN12_9GAMM</name>
<dbReference type="InterPro" id="IPR050640">
    <property type="entry name" value="Bact_2-comp_sensor_kinase"/>
</dbReference>
<feature type="domain" description="Signal transduction histidine kinase internal region" evidence="2">
    <location>
        <begin position="229"/>
        <end position="309"/>
    </location>
</feature>
<gene>
    <name evidence="3" type="ORF">GCM10007901_09070</name>
</gene>
<feature type="transmembrane region" description="Helical" evidence="1">
    <location>
        <begin position="64"/>
        <end position="85"/>
    </location>
</feature>
<proteinExistence type="predicted"/>
<feature type="transmembrane region" description="Helical" evidence="1">
    <location>
        <begin position="181"/>
        <end position="206"/>
    </location>
</feature>
<accession>A0ABQ5XN12</accession>
<dbReference type="InterPro" id="IPR036890">
    <property type="entry name" value="HATPase_C_sf"/>
</dbReference>
<protein>
    <submittedName>
        <fullName evidence="3">ATPase</fullName>
    </submittedName>
</protein>